<evidence type="ECO:0000256" key="4">
    <source>
        <dbReference type="ARBA" id="ARBA00022475"/>
    </source>
</evidence>
<evidence type="ECO:0000256" key="3">
    <source>
        <dbReference type="ARBA" id="ARBA00022448"/>
    </source>
</evidence>
<comment type="subcellular location">
    <subcellularLocation>
        <location evidence="1">Cell inner membrane</location>
        <topology evidence="1">Single-pass membrane protein</topology>
        <orientation evidence="1">Periplasmic side</orientation>
    </subcellularLocation>
</comment>
<keyword evidence="8" id="KW-1133">Transmembrane helix</keyword>
<dbReference type="NCBIfam" id="TIGR01352">
    <property type="entry name" value="tonB_Cterm"/>
    <property type="match status" value="1"/>
</dbReference>
<evidence type="ECO:0000313" key="12">
    <source>
        <dbReference type="EMBL" id="PHO16736.1"/>
    </source>
</evidence>
<dbReference type="EMBL" id="CP032101">
    <property type="protein sequence ID" value="AXX86212.1"/>
    <property type="molecule type" value="Genomic_DNA"/>
</dbReference>
<evidence type="ECO:0000313" key="14">
    <source>
        <dbReference type="Proteomes" id="UP000264693"/>
    </source>
</evidence>
<dbReference type="PANTHER" id="PTHR33446:SF14">
    <property type="entry name" value="PROTEIN TONB"/>
    <property type="match status" value="1"/>
</dbReference>
<keyword evidence="3" id="KW-0813">Transport</keyword>
<evidence type="ECO:0000256" key="8">
    <source>
        <dbReference type="ARBA" id="ARBA00022989"/>
    </source>
</evidence>
<dbReference type="Proteomes" id="UP000264693">
    <property type="component" value="Chromosome"/>
</dbReference>
<reference evidence="12" key="2">
    <citation type="submission" date="2017-09" db="EMBL/GenBank/DDBJ databases">
        <authorList>
            <person name="Perez-Cataluna A."/>
            <person name="Figueras M.J."/>
            <person name="Salas-Masso N."/>
        </authorList>
    </citation>
    <scope>NUCLEOTIDE SEQUENCE</scope>
    <source>
        <strain evidence="12">CECT 7727</strain>
    </source>
</reference>
<dbReference type="InterPro" id="IPR006260">
    <property type="entry name" value="TonB/TolA_C"/>
</dbReference>
<feature type="domain" description="TonB C-terminal" evidence="10">
    <location>
        <begin position="117"/>
        <end position="208"/>
    </location>
</feature>
<dbReference type="SUPFAM" id="SSF74653">
    <property type="entry name" value="TolA/TonB C-terminal domain"/>
    <property type="match status" value="1"/>
</dbReference>
<evidence type="ECO:0000313" key="13">
    <source>
        <dbReference type="Proteomes" id="UP000224740"/>
    </source>
</evidence>
<dbReference type="GO" id="GO:0030288">
    <property type="term" value="C:outer membrane-bounded periplasmic space"/>
    <property type="evidence" value="ECO:0007669"/>
    <property type="project" value="InterPro"/>
</dbReference>
<dbReference type="GO" id="GO:0005886">
    <property type="term" value="C:plasma membrane"/>
    <property type="evidence" value="ECO:0007669"/>
    <property type="project" value="UniProtKB-SubCell"/>
</dbReference>
<dbReference type="PROSITE" id="PS52015">
    <property type="entry name" value="TONB_CTD"/>
    <property type="match status" value="1"/>
</dbReference>
<evidence type="ECO:0000256" key="7">
    <source>
        <dbReference type="ARBA" id="ARBA00022927"/>
    </source>
</evidence>
<keyword evidence="9" id="KW-0472">Membrane</keyword>
<reference evidence="11 14" key="3">
    <citation type="submission" date="2018-08" db="EMBL/GenBank/DDBJ databases">
        <title>Complete genome of the Arcobacter marinus type strain JCM 15502.</title>
        <authorList>
            <person name="Miller W.G."/>
            <person name="Yee E."/>
            <person name="Huynh S."/>
            <person name="Parker C.T."/>
        </authorList>
    </citation>
    <scope>NUCLEOTIDE SEQUENCE [LARGE SCALE GENOMIC DNA]</scope>
    <source>
        <strain evidence="11 14">JCM 15502</strain>
    </source>
</reference>
<keyword evidence="4" id="KW-1003">Cell membrane</keyword>
<dbReference type="InterPro" id="IPR003538">
    <property type="entry name" value="TonB"/>
</dbReference>
<evidence type="ECO:0000259" key="10">
    <source>
        <dbReference type="PROSITE" id="PS52015"/>
    </source>
</evidence>
<organism evidence="11 14">
    <name type="scientific">Malaciobacter marinus</name>
    <dbReference type="NCBI Taxonomy" id="505249"/>
    <lineage>
        <taxon>Bacteria</taxon>
        <taxon>Pseudomonadati</taxon>
        <taxon>Campylobacterota</taxon>
        <taxon>Epsilonproteobacteria</taxon>
        <taxon>Campylobacterales</taxon>
        <taxon>Arcobacteraceae</taxon>
        <taxon>Malaciobacter</taxon>
    </lineage>
</organism>
<evidence type="ECO:0000256" key="6">
    <source>
        <dbReference type="ARBA" id="ARBA00022692"/>
    </source>
</evidence>
<dbReference type="PANTHER" id="PTHR33446">
    <property type="entry name" value="PROTEIN TONB-RELATED"/>
    <property type="match status" value="1"/>
</dbReference>
<evidence type="ECO:0000313" key="11">
    <source>
        <dbReference type="EMBL" id="AXX86212.1"/>
    </source>
</evidence>
<keyword evidence="6" id="KW-0812">Transmembrane</keyword>
<keyword evidence="7" id="KW-0653">Protein transport</keyword>
<sequence>MRVIIAICLSFFISVGMFLLMQKMTTTQSDVVKKESNPIQLTYLRDKKDTHIEKKKRVKPKEPVKKVEPKKLDLKTNLNKKLDKNMKIKPLAVNPNIDISSINSLNGAQIELGSNLLDANMLTAITRVNPRYPRRAKIRRQEGFVQLAFKIDSSGFVSDVKVMKSDPEGVFERAAIKAMKRWRFKPSKDDVAGTFKNATITFNFRLAR</sequence>
<dbReference type="Pfam" id="PF03544">
    <property type="entry name" value="TonB_C"/>
    <property type="match status" value="1"/>
</dbReference>
<accession>A0A1T5BB03</accession>
<dbReference type="GO" id="GO:0015031">
    <property type="term" value="P:protein transport"/>
    <property type="evidence" value="ECO:0007669"/>
    <property type="project" value="UniProtKB-KW"/>
</dbReference>
<reference evidence="13" key="1">
    <citation type="submission" date="2017-09" db="EMBL/GenBank/DDBJ databases">
        <title>Arcobacter canalis sp. nov., a new species isolated from a water canal contaminated with urban sewage.</title>
        <authorList>
            <person name="Perez-Cataluna A."/>
            <person name="Salas-Masso N."/>
            <person name="Figueras M.J."/>
        </authorList>
    </citation>
    <scope>NUCLEOTIDE SEQUENCE [LARGE SCALE GENOMIC DNA]</scope>
    <source>
        <strain evidence="13">CECT 7727</strain>
    </source>
</reference>
<protein>
    <submittedName>
        <fullName evidence="11">Energy transduction protein TonB</fullName>
    </submittedName>
</protein>
<dbReference type="GO" id="GO:0055085">
    <property type="term" value="P:transmembrane transport"/>
    <property type="evidence" value="ECO:0007669"/>
    <property type="project" value="InterPro"/>
</dbReference>
<dbReference type="AlphaFoldDB" id="A0A1T5BB03"/>
<dbReference type="KEGG" id="amar:AMRN_0444"/>
<dbReference type="InterPro" id="IPR051045">
    <property type="entry name" value="TonB-dependent_transducer"/>
</dbReference>
<dbReference type="InterPro" id="IPR037682">
    <property type="entry name" value="TonB_C"/>
</dbReference>
<evidence type="ECO:0000256" key="2">
    <source>
        <dbReference type="ARBA" id="ARBA00006555"/>
    </source>
</evidence>
<dbReference type="RefSeq" id="WP_079578077.1">
    <property type="nucleotide sequence ID" value="NZ_CP032101.1"/>
</dbReference>
<dbReference type="PRINTS" id="PR01374">
    <property type="entry name" value="TONBPROTEIN"/>
</dbReference>
<dbReference type="EMBL" id="NXAO01000001">
    <property type="protein sequence ID" value="PHO16736.1"/>
    <property type="molecule type" value="Genomic_DNA"/>
</dbReference>
<dbReference type="STRING" id="505249.SAMN06295997_11269"/>
<evidence type="ECO:0000256" key="5">
    <source>
        <dbReference type="ARBA" id="ARBA00022519"/>
    </source>
</evidence>
<dbReference type="GO" id="GO:0031992">
    <property type="term" value="F:energy transducer activity"/>
    <property type="evidence" value="ECO:0007669"/>
    <property type="project" value="InterPro"/>
</dbReference>
<keyword evidence="5" id="KW-0997">Cell inner membrane</keyword>
<gene>
    <name evidence="11" type="primary">tonB1</name>
    <name evidence="11" type="ORF">AMRN_0444</name>
    <name evidence="12" type="ORF">CPH92_00240</name>
</gene>
<dbReference type="Gene3D" id="3.30.2420.10">
    <property type="entry name" value="TonB"/>
    <property type="match status" value="1"/>
</dbReference>
<dbReference type="Proteomes" id="UP000224740">
    <property type="component" value="Unassembled WGS sequence"/>
</dbReference>
<comment type="similarity">
    <text evidence="2">Belongs to the TonB family.</text>
</comment>
<dbReference type="GO" id="GO:0015891">
    <property type="term" value="P:siderophore transport"/>
    <property type="evidence" value="ECO:0007669"/>
    <property type="project" value="InterPro"/>
</dbReference>
<name>A0A1T5BB03_9BACT</name>
<keyword evidence="13" id="KW-1185">Reference proteome</keyword>
<evidence type="ECO:0000256" key="1">
    <source>
        <dbReference type="ARBA" id="ARBA00004383"/>
    </source>
</evidence>
<proteinExistence type="inferred from homology"/>
<evidence type="ECO:0000256" key="9">
    <source>
        <dbReference type="ARBA" id="ARBA00023136"/>
    </source>
</evidence>